<dbReference type="InterPro" id="IPR019080">
    <property type="entry name" value="YqaJ_viral_recombinase"/>
</dbReference>
<evidence type="ECO:0000313" key="3">
    <source>
        <dbReference type="Proteomes" id="UP001634394"/>
    </source>
</evidence>
<protein>
    <recommendedName>
        <fullName evidence="1">YqaJ viral recombinase domain-containing protein</fullName>
    </recommendedName>
</protein>
<dbReference type="SUPFAM" id="SSF57903">
    <property type="entry name" value="FYVE/PHD zinc finger"/>
    <property type="match status" value="1"/>
</dbReference>
<dbReference type="GO" id="GO:0006281">
    <property type="term" value="P:DNA repair"/>
    <property type="evidence" value="ECO:0007669"/>
    <property type="project" value="UniProtKB-ARBA"/>
</dbReference>
<feature type="non-terminal residue" evidence="2">
    <location>
        <position position="1"/>
    </location>
</feature>
<keyword evidence="3" id="KW-1185">Reference proteome</keyword>
<organism evidence="2 3">
    <name type="scientific">Sinanodonta woodiana</name>
    <name type="common">Chinese pond mussel</name>
    <name type="synonym">Anodonta woodiana</name>
    <dbReference type="NCBI Taxonomy" id="1069815"/>
    <lineage>
        <taxon>Eukaryota</taxon>
        <taxon>Metazoa</taxon>
        <taxon>Spiralia</taxon>
        <taxon>Lophotrochozoa</taxon>
        <taxon>Mollusca</taxon>
        <taxon>Bivalvia</taxon>
        <taxon>Autobranchia</taxon>
        <taxon>Heteroconchia</taxon>
        <taxon>Palaeoheterodonta</taxon>
        <taxon>Unionida</taxon>
        <taxon>Unionoidea</taxon>
        <taxon>Unionidae</taxon>
        <taxon>Unioninae</taxon>
        <taxon>Sinanodonta</taxon>
    </lineage>
</organism>
<evidence type="ECO:0000259" key="1">
    <source>
        <dbReference type="Pfam" id="PF09588"/>
    </source>
</evidence>
<dbReference type="InterPro" id="IPR011604">
    <property type="entry name" value="PDDEXK-like_dom_sf"/>
</dbReference>
<name>A0ABD3XSY6_SINWO</name>
<dbReference type="PANTHER" id="PTHR47526">
    <property type="entry name" value="ATP-DEPENDENT DNA HELICASE"/>
    <property type="match status" value="1"/>
</dbReference>
<dbReference type="Gene3D" id="3.30.40.10">
    <property type="entry name" value="Zinc/RING finger domain, C3HC4 (zinc finger)"/>
    <property type="match status" value="1"/>
</dbReference>
<accession>A0ABD3XSY6</accession>
<dbReference type="Proteomes" id="UP001634394">
    <property type="component" value="Unassembled WGS sequence"/>
</dbReference>
<sequence length="359" mass="41115">KPAIMTLVEPFCEKFKPPPQSEHLLSSLFTLRNENTDSMSLGELLDYCSKLDISITNEQVDAVEKETHLQNKCKLWHRVRKGRITSTTLHSVCHTNPEAPSISLLKYLTSASVSVQTSQMVWGVKMEDVAKRQYTGKMIETHDLFSINPCFFCGFFLHPDMPFMGLSPDGMISCVCCWKGYMNIQDALTIKNFCLVKVGDNVMLCRKHLYYSQVQCHMHMSGSEYCNCIVWTNSDIFIEKIKPNTDFWNNSALLPELVAKYFTRRVNNDLKPHISTTLPSQAESGTNSQSSVQELWCSYIKPEYGRMIAPCDDRSCLYQWCHFECIGLKRPPQGLWYSLECSHTKQLQAKGKALKKNKK</sequence>
<dbReference type="Pfam" id="PF09588">
    <property type="entry name" value="YqaJ"/>
    <property type="match status" value="1"/>
</dbReference>
<feature type="domain" description="YqaJ viral recombinase" evidence="1">
    <location>
        <begin position="76"/>
        <end position="223"/>
    </location>
</feature>
<dbReference type="InterPro" id="IPR013083">
    <property type="entry name" value="Znf_RING/FYVE/PHD"/>
</dbReference>
<dbReference type="EMBL" id="JBJQND010000001">
    <property type="protein sequence ID" value="KAL3888761.1"/>
    <property type="molecule type" value="Genomic_DNA"/>
</dbReference>
<dbReference type="InterPro" id="IPR011011">
    <property type="entry name" value="Znf_FYVE_PHD"/>
</dbReference>
<reference evidence="2 3" key="1">
    <citation type="submission" date="2024-11" db="EMBL/GenBank/DDBJ databases">
        <title>Chromosome-level genome assembly of the freshwater bivalve Anodonta woodiana.</title>
        <authorList>
            <person name="Chen X."/>
        </authorList>
    </citation>
    <scope>NUCLEOTIDE SEQUENCE [LARGE SCALE GENOMIC DNA]</scope>
    <source>
        <strain evidence="2">MN2024</strain>
        <tissue evidence="2">Gills</tissue>
    </source>
</reference>
<dbReference type="CDD" id="cd22343">
    <property type="entry name" value="PDDEXK_lambda_exonuclease-like"/>
    <property type="match status" value="1"/>
</dbReference>
<evidence type="ECO:0000313" key="2">
    <source>
        <dbReference type="EMBL" id="KAL3888761.1"/>
    </source>
</evidence>
<gene>
    <name evidence="2" type="ORF">ACJMK2_001121</name>
</gene>
<comment type="caution">
    <text evidence="2">The sequence shown here is derived from an EMBL/GenBank/DDBJ whole genome shotgun (WGS) entry which is preliminary data.</text>
</comment>
<dbReference type="InterPro" id="IPR011335">
    <property type="entry name" value="Restrct_endonuc-II-like"/>
</dbReference>
<proteinExistence type="predicted"/>
<dbReference type="SUPFAM" id="SSF52980">
    <property type="entry name" value="Restriction endonuclease-like"/>
    <property type="match status" value="1"/>
</dbReference>
<dbReference type="PANTHER" id="PTHR47526:SF4">
    <property type="entry name" value="SWIM-TYPE DOMAIN-CONTAINING PROTEIN"/>
    <property type="match status" value="1"/>
</dbReference>
<dbReference type="Gene3D" id="3.90.320.10">
    <property type="match status" value="1"/>
</dbReference>
<dbReference type="AlphaFoldDB" id="A0ABD3XSY6"/>